<evidence type="ECO:0008006" key="4">
    <source>
        <dbReference type="Google" id="ProtNLM"/>
    </source>
</evidence>
<dbReference type="AlphaFoldDB" id="A0A1J4JKF3"/>
<comment type="caution">
    <text evidence="2">The sequence shown here is derived from an EMBL/GenBank/DDBJ whole genome shotgun (WGS) entry which is preliminary data.</text>
</comment>
<feature type="transmembrane region" description="Helical" evidence="1">
    <location>
        <begin position="14"/>
        <end position="36"/>
    </location>
</feature>
<name>A0A1J4JKF3_9EUKA</name>
<dbReference type="PANTHER" id="PTHR14856:SF9">
    <property type="entry name" value="PQ-LOOP REPEAT-CONTAINING PROTEIN 1"/>
    <property type="match status" value="1"/>
</dbReference>
<accession>A0A1J4JKF3</accession>
<dbReference type="GeneID" id="94845100"/>
<proteinExistence type="predicted"/>
<dbReference type="Gene3D" id="1.20.1280.290">
    <property type="match status" value="1"/>
</dbReference>
<keyword evidence="1" id="KW-0472">Membrane</keyword>
<evidence type="ECO:0000313" key="3">
    <source>
        <dbReference type="Proteomes" id="UP000179807"/>
    </source>
</evidence>
<feature type="transmembrane region" description="Helical" evidence="1">
    <location>
        <begin position="138"/>
        <end position="162"/>
    </location>
</feature>
<feature type="transmembrane region" description="Helical" evidence="1">
    <location>
        <begin position="223"/>
        <end position="244"/>
    </location>
</feature>
<dbReference type="RefSeq" id="XP_068351164.1">
    <property type="nucleotide sequence ID" value="XM_068510396.1"/>
</dbReference>
<feature type="transmembrane region" description="Helical" evidence="1">
    <location>
        <begin position="82"/>
        <end position="102"/>
    </location>
</feature>
<feature type="transmembrane region" description="Helical" evidence="1">
    <location>
        <begin position="196"/>
        <end position="217"/>
    </location>
</feature>
<evidence type="ECO:0000256" key="1">
    <source>
        <dbReference type="SAM" id="Phobius"/>
    </source>
</evidence>
<reference evidence="2" key="1">
    <citation type="submission" date="2016-10" db="EMBL/GenBank/DDBJ databases">
        <authorList>
            <person name="Benchimol M."/>
            <person name="Almeida L.G."/>
            <person name="Vasconcelos A.T."/>
            <person name="Perreira-Neves A."/>
            <person name="Rosa I.A."/>
            <person name="Tasca T."/>
            <person name="Bogo M.R."/>
            <person name="de Souza W."/>
        </authorList>
    </citation>
    <scope>NUCLEOTIDE SEQUENCE [LARGE SCALE GENOMIC DNA]</scope>
    <source>
        <strain evidence="2">K</strain>
    </source>
</reference>
<dbReference type="GO" id="GO:0005802">
    <property type="term" value="C:trans-Golgi network"/>
    <property type="evidence" value="ECO:0007669"/>
    <property type="project" value="TreeGrafter"/>
</dbReference>
<dbReference type="GO" id="GO:0042147">
    <property type="term" value="P:retrograde transport, endosome to Golgi"/>
    <property type="evidence" value="ECO:0007669"/>
    <property type="project" value="TreeGrafter"/>
</dbReference>
<dbReference type="OrthoDB" id="292213at2759"/>
<feature type="transmembrane region" description="Helical" evidence="1">
    <location>
        <begin position="57"/>
        <end position="76"/>
    </location>
</feature>
<dbReference type="GO" id="GO:0005829">
    <property type="term" value="C:cytosol"/>
    <property type="evidence" value="ECO:0007669"/>
    <property type="project" value="GOC"/>
</dbReference>
<keyword evidence="3" id="KW-1185">Reference proteome</keyword>
<dbReference type="Proteomes" id="UP000179807">
    <property type="component" value="Unassembled WGS sequence"/>
</dbReference>
<dbReference type="InterPro" id="IPR052241">
    <property type="entry name" value="SLC66/Scramblase_ANY1"/>
</dbReference>
<dbReference type="VEuPathDB" id="TrichDB:TRFO_35679"/>
<protein>
    <recommendedName>
        <fullName evidence="4">PQ loop repeat family protein</fullName>
    </recommendedName>
</protein>
<sequence>MILSISSLSFLSTLIFYLFPNMPYVIFDLLCVFAPMTGYFDQLIKMFQTKNSSKFKSGSSLVLLFSNFLRILYWFGNRFAPYLLWQSIVTIIVHIALCYAYYKFIDPVSIKYRSEDPENSNKFCFNFHPFEVHTFLEFILTLMIFWVLIIAIVIFLCFFFPFRIITDFIGLISNLIDSFQTFPPFYAIVICQDISCITTMLAMQYVAATFMKAVLFLCRPVPWPFRVGVAFQAFFVFFITFEYVRRTCLPRRELSVRGGNDYSDQYSENSEDVRLSSEYSD</sequence>
<keyword evidence="1" id="KW-0812">Transmembrane</keyword>
<dbReference type="GO" id="GO:0045332">
    <property type="term" value="P:phospholipid translocation"/>
    <property type="evidence" value="ECO:0007669"/>
    <property type="project" value="TreeGrafter"/>
</dbReference>
<gene>
    <name evidence="2" type="ORF">TRFO_35679</name>
</gene>
<dbReference type="GO" id="GO:0005768">
    <property type="term" value="C:endosome"/>
    <property type="evidence" value="ECO:0007669"/>
    <property type="project" value="TreeGrafter"/>
</dbReference>
<organism evidence="2 3">
    <name type="scientific">Tritrichomonas foetus</name>
    <dbReference type="NCBI Taxonomy" id="1144522"/>
    <lineage>
        <taxon>Eukaryota</taxon>
        <taxon>Metamonada</taxon>
        <taxon>Parabasalia</taxon>
        <taxon>Tritrichomonadida</taxon>
        <taxon>Tritrichomonadidae</taxon>
        <taxon>Tritrichomonas</taxon>
    </lineage>
</organism>
<evidence type="ECO:0000313" key="2">
    <source>
        <dbReference type="EMBL" id="OHS98027.1"/>
    </source>
</evidence>
<dbReference type="PANTHER" id="PTHR14856">
    <property type="entry name" value="PQ-LOOP REPEAT-CONTAINING PROTEIN 1-LIKE PROTEIN"/>
    <property type="match status" value="1"/>
</dbReference>
<keyword evidence="1" id="KW-1133">Transmembrane helix</keyword>
<dbReference type="EMBL" id="MLAK01001080">
    <property type="protein sequence ID" value="OHS98027.1"/>
    <property type="molecule type" value="Genomic_DNA"/>
</dbReference>